<dbReference type="PATRIC" id="fig|749414.3.peg.10168"/>
<dbReference type="SUPFAM" id="SSF53474">
    <property type="entry name" value="alpha/beta-Hydrolases"/>
    <property type="match status" value="1"/>
</dbReference>
<dbReference type="eggNOG" id="COG0596">
    <property type="taxonomic scope" value="Bacteria"/>
</dbReference>
<feature type="compositionally biased region" description="Basic and acidic residues" evidence="1">
    <location>
        <begin position="1"/>
        <end position="10"/>
    </location>
</feature>
<dbReference type="GO" id="GO:0003824">
    <property type="term" value="F:catalytic activity"/>
    <property type="evidence" value="ECO:0007669"/>
    <property type="project" value="UniProtKB-ARBA"/>
</dbReference>
<dbReference type="InterPro" id="IPR000073">
    <property type="entry name" value="AB_hydrolase_1"/>
</dbReference>
<evidence type="ECO:0000313" key="3">
    <source>
        <dbReference type="EMBL" id="ADI12992.1"/>
    </source>
</evidence>
<dbReference type="RefSeq" id="WP_014182439.1">
    <property type="nucleotide sequence ID" value="NC_016582.1"/>
</dbReference>
<name>D7CDF0_STRBB</name>
<proteinExistence type="predicted"/>
<evidence type="ECO:0000313" key="4">
    <source>
        <dbReference type="Proteomes" id="UP000000377"/>
    </source>
</evidence>
<keyword evidence="4" id="KW-1185">Reference proteome</keyword>
<dbReference type="Gene3D" id="3.40.50.1820">
    <property type="entry name" value="alpha/beta hydrolase"/>
    <property type="match status" value="1"/>
</dbReference>
<dbReference type="AlphaFoldDB" id="D7CDF0"/>
<accession>D7CDF0</accession>
<evidence type="ECO:0000259" key="2">
    <source>
        <dbReference type="Pfam" id="PF00561"/>
    </source>
</evidence>
<gene>
    <name evidence="3" type="ordered locus">SBI_09874</name>
</gene>
<dbReference type="STRING" id="749414.SBI_09874"/>
<reference evidence="3 4" key="1">
    <citation type="journal article" date="2010" name="J. Bacteriol.">
        <title>Genome sequence of the milbemycin-producing bacterium Streptomyces bingchenggensis.</title>
        <authorList>
            <person name="Wang X.J."/>
            <person name="Yan Y.J."/>
            <person name="Zhang B."/>
            <person name="An J."/>
            <person name="Wang J.J."/>
            <person name="Tian J."/>
            <person name="Jiang L."/>
            <person name="Chen Y.H."/>
            <person name="Huang S.X."/>
            <person name="Yin M."/>
            <person name="Zhang J."/>
            <person name="Gao A.L."/>
            <person name="Liu C.X."/>
            <person name="Zhu Z.X."/>
            <person name="Xiang W.S."/>
        </authorList>
    </citation>
    <scope>NUCLEOTIDE SEQUENCE [LARGE SCALE GENOMIC DNA]</scope>
    <source>
        <strain evidence="3 4">BCW-1</strain>
    </source>
</reference>
<dbReference type="KEGG" id="sbh:SBI_09874"/>
<organism evidence="3 4">
    <name type="scientific">Streptomyces bingchenggensis (strain BCW-1)</name>
    <dbReference type="NCBI Taxonomy" id="749414"/>
    <lineage>
        <taxon>Bacteria</taxon>
        <taxon>Bacillati</taxon>
        <taxon>Actinomycetota</taxon>
        <taxon>Actinomycetes</taxon>
        <taxon>Kitasatosporales</taxon>
        <taxon>Streptomycetaceae</taxon>
        <taxon>Streptomyces</taxon>
    </lineage>
</organism>
<dbReference type="Proteomes" id="UP000000377">
    <property type="component" value="Chromosome"/>
</dbReference>
<sequence>MDEVLGKDSAGRPPAPVATRSTAREAEDYRISILVDDVVAIAEELGWTTFDLVGHDWGGAVA</sequence>
<protein>
    <recommendedName>
        <fullName evidence="2">AB hydrolase-1 domain-containing protein</fullName>
    </recommendedName>
</protein>
<dbReference type="InterPro" id="IPR029058">
    <property type="entry name" value="AB_hydrolase_fold"/>
</dbReference>
<dbReference type="Pfam" id="PF00561">
    <property type="entry name" value="Abhydrolase_1"/>
    <property type="match status" value="1"/>
</dbReference>
<dbReference type="EMBL" id="CP002047">
    <property type="protein sequence ID" value="ADI12992.1"/>
    <property type="molecule type" value="Genomic_DNA"/>
</dbReference>
<dbReference type="HOGENOM" id="CLU_2902153_0_0_11"/>
<feature type="domain" description="AB hydrolase-1" evidence="2">
    <location>
        <begin position="19"/>
        <end position="62"/>
    </location>
</feature>
<feature type="region of interest" description="Disordered" evidence="1">
    <location>
        <begin position="1"/>
        <end position="23"/>
    </location>
</feature>
<evidence type="ECO:0000256" key="1">
    <source>
        <dbReference type="SAM" id="MobiDB-lite"/>
    </source>
</evidence>